<dbReference type="Proteomes" id="UP000294155">
    <property type="component" value="Unassembled WGS sequence"/>
</dbReference>
<evidence type="ECO:0000313" key="2">
    <source>
        <dbReference type="Proteomes" id="UP000294155"/>
    </source>
</evidence>
<dbReference type="AlphaFoldDB" id="A0A4Q5LC33"/>
<evidence type="ECO:0000313" key="1">
    <source>
        <dbReference type="EMBL" id="RYU78927.1"/>
    </source>
</evidence>
<organism evidence="1 2">
    <name type="scientific">Hymenobacter persicinus</name>
    <dbReference type="NCBI Taxonomy" id="2025506"/>
    <lineage>
        <taxon>Bacteria</taxon>
        <taxon>Pseudomonadati</taxon>
        <taxon>Bacteroidota</taxon>
        <taxon>Cytophagia</taxon>
        <taxon>Cytophagales</taxon>
        <taxon>Hymenobacteraceae</taxon>
        <taxon>Hymenobacter</taxon>
    </lineage>
</organism>
<reference evidence="1 2" key="1">
    <citation type="submission" date="2019-02" db="EMBL/GenBank/DDBJ databases">
        <title>Bacterial novel species isolated from soil.</title>
        <authorList>
            <person name="Jung H.-Y."/>
        </authorList>
    </citation>
    <scope>NUCLEOTIDE SEQUENCE [LARGE SCALE GENOMIC DNA]</scope>
    <source>
        <strain evidence="1 2">1-3-3-3</strain>
    </source>
</reference>
<gene>
    <name evidence="1" type="ORF">EWM57_12140</name>
</gene>
<dbReference type="EMBL" id="SEWE01000023">
    <property type="protein sequence ID" value="RYU78927.1"/>
    <property type="molecule type" value="Genomic_DNA"/>
</dbReference>
<evidence type="ECO:0008006" key="3">
    <source>
        <dbReference type="Google" id="ProtNLM"/>
    </source>
</evidence>
<comment type="caution">
    <text evidence="1">The sequence shown here is derived from an EMBL/GenBank/DDBJ whole genome shotgun (WGS) entry which is preliminary data.</text>
</comment>
<dbReference type="OrthoDB" id="880556at2"/>
<proteinExistence type="predicted"/>
<name>A0A4Q5LC33_9BACT</name>
<protein>
    <recommendedName>
        <fullName evidence="3">STAS/SEC14 domain-containing protein</fullName>
    </recommendedName>
</protein>
<sequence>MDLLRWKWRGSIDLIKFSQALDYLADFSQQHHVTRWLADTSDMPLVGIDEQVWLGEEWLPRFVRLGVSKIGLVLPLSLHNVLVIEHLMVDTQRYTPANLQFFSDSLAGLDWLTDSSPQIMALEQQWEQSVGCREPRPLVA</sequence>
<dbReference type="RefSeq" id="WP_129921420.1">
    <property type="nucleotide sequence ID" value="NZ_SEWE01000023.1"/>
</dbReference>
<keyword evidence="2" id="KW-1185">Reference proteome</keyword>
<accession>A0A4Q5LC33</accession>